<dbReference type="InterPro" id="IPR013766">
    <property type="entry name" value="Thioredoxin_domain"/>
</dbReference>
<dbReference type="InterPro" id="IPR017937">
    <property type="entry name" value="Thioredoxin_CS"/>
</dbReference>
<keyword evidence="9" id="KW-1185">Reference proteome</keyword>
<evidence type="ECO:0000313" key="8">
    <source>
        <dbReference type="EMBL" id="OKL44918.1"/>
    </source>
</evidence>
<dbReference type="PROSITE" id="PS00194">
    <property type="entry name" value="THIOREDOXIN_1"/>
    <property type="match status" value="1"/>
</dbReference>
<dbReference type="InterPro" id="IPR013740">
    <property type="entry name" value="Redoxin"/>
</dbReference>
<keyword evidence="6" id="KW-0472">Membrane</keyword>
<evidence type="ECO:0000256" key="3">
    <source>
        <dbReference type="ARBA" id="ARBA00022748"/>
    </source>
</evidence>
<dbReference type="GO" id="GO:0017004">
    <property type="term" value="P:cytochrome complex assembly"/>
    <property type="evidence" value="ECO:0007669"/>
    <property type="project" value="UniProtKB-KW"/>
</dbReference>
<dbReference type="RefSeq" id="WP_036489160.1">
    <property type="nucleotide sequence ID" value="NZ_LVVZ01000010.1"/>
</dbReference>
<feature type="transmembrane region" description="Helical" evidence="6">
    <location>
        <begin position="18"/>
        <end position="38"/>
    </location>
</feature>
<name>A0A1U7JJP8_9HYPH</name>
<evidence type="ECO:0000259" key="7">
    <source>
        <dbReference type="PROSITE" id="PS51352"/>
    </source>
</evidence>
<accession>A0A1U7JJP8</accession>
<comment type="caution">
    <text evidence="8">The sequence shown here is derived from an EMBL/GenBank/DDBJ whole genome shotgun (WGS) entry which is preliminary data.</text>
</comment>
<comment type="similarity">
    <text evidence="2">Belongs to the thioredoxin family. DsbE subfamily.</text>
</comment>
<evidence type="ECO:0000256" key="5">
    <source>
        <dbReference type="ARBA" id="ARBA00023284"/>
    </source>
</evidence>
<dbReference type="PANTHER" id="PTHR42852">
    <property type="entry name" value="THIOL:DISULFIDE INTERCHANGE PROTEIN DSBE"/>
    <property type="match status" value="1"/>
</dbReference>
<evidence type="ECO:0000256" key="2">
    <source>
        <dbReference type="ARBA" id="ARBA00007758"/>
    </source>
</evidence>
<dbReference type="PROSITE" id="PS51352">
    <property type="entry name" value="THIOREDOXIN_2"/>
    <property type="match status" value="1"/>
</dbReference>
<dbReference type="InterPro" id="IPR050553">
    <property type="entry name" value="Thioredoxin_ResA/DsbE_sf"/>
</dbReference>
<dbReference type="GO" id="GO:0015036">
    <property type="term" value="F:disulfide oxidoreductase activity"/>
    <property type="evidence" value="ECO:0007669"/>
    <property type="project" value="InterPro"/>
</dbReference>
<keyword evidence="5" id="KW-0676">Redox-active center</keyword>
<protein>
    <submittedName>
        <fullName evidence="8">Thiol:disulfide interchange protein</fullName>
    </submittedName>
</protein>
<dbReference type="CDD" id="cd03010">
    <property type="entry name" value="TlpA_like_DsbE"/>
    <property type="match status" value="1"/>
</dbReference>
<dbReference type="Gene3D" id="3.40.30.10">
    <property type="entry name" value="Glutaredoxin"/>
    <property type="match status" value="1"/>
</dbReference>
<dbReference type="STRING" id="197461.A3843_06460"/>
<dbReference type="InterPro" id="IPR004799">
    <property type="entry name" value="Periplasmic_diS_OxRdtase_DsbE"/>
</dbReference>
<dbReference type="PANTHER" id="PTHR42852:SF6">
    <property type="entry name" value="THIOL:DISULFIDE INTERCHANGE PROTEIN DSBE"/>
    <property type="match status" value="1"/>
</dbReference>
<organism evidence="8 9">
    <name type="scientific">Pseudovibrio exalbescens</name>
    <dbReference type="NCBI Taxonomy" id="197461"/>
    <lineage>
        <taxon>Bacteria</taxon>
        <taxon>Pseudomonadati</taxon>
        <taxon>Pseudomonadota</taxon>
        <taxon>Alphaproteobacteria</taxon>
        <taxon>Hyphomicrobiales</taxon>
        <taxon>Stappiaceae</taxon>
        <taxon>Pseudovibrio</taxon>
    </lineage>
</organism>
<dbReference type="EMBL" id="LVVZ01000010">
    <property type="protein sequence ID" value="OKL44918.1"/>
    <property type="molecule type" value="Genomic_DNA"/>
</dbReference>
<evidence type="ECO:0000313" key="9">
    <source>
        <dbReference type="Proteomes" id="UP000185783"/>
    </source>
</evidence>
<dbReference type="NCBIfam" id="TIGR00385">
    <property type="entry name" value="dsbE"/>
    <property type="match status" value="1"/>
</dbReference>
<evidence type="ECO:0000256" key="6">
    <source>
        <dbReference type="SAM" id="Phobius"/>
    </source>
</evidence>
<dbReference type="GO" id="GO:0030288">
    <property type="term" value="C:outer membrane-bounded periplasmic space"/>
    <property type="evidence" value="ECO:0007669"/>
    <property type="project" value="InterPro"/>
</dbReference>
<comment type="subcellular location">
    <subcellularLocation>
        <location evidence="1">Cell envelope</location>
    </subcellularLocation>
</comment>
<keyword evidence="4" id="KW-1015">Disulfide bond</keyword>
<dbReference type="Proteomes" id="UP000185783">
    <property type="component" value="Unassembled WGS sequence"/>
</dbReference>
<dbReference type="AlphaFoldDB" id="A0A1U7JJP8"/>
<dbReference type="Pfam" id="PF08534">
    <property type="entry name" value="Redoxin"/>
    <property type="match status" value="1"/>
</dbReference>
<evidence type="ECO:0000256" key="4">
    <source>
        <dbReference type="ARBA" id="ARBA00023157"/>
    </source>
</evidence>
<keyword evidence="3" id="KW-0201">Cytochrome c-type biogenesis</keyword>
<keyword evidence="6" id="KW-1133">Transmembrane helix</keyword>
<dbReference type="SUPFAM" id="SSF52833">
    <property type="entry name" value="Thioredoxin-like"/>
    <property type="match status" value="1"/>
</dbReference>
<keyword evidence="6" id="KW-0812">Transmembrane</keyword>
<dbReference type="InterPro" id="IPR036249">
    <property type="entry name" value="Thioredoxin-like_sf"/>
</dbReference>
<sequence length="199" mass="22087">MSDNSQTEKPQGRRLSPFVLLPVIVFGALALLFFYQLVSGNDPQKLPSALINKPAPQFDLPPVSGLTREGEPVPGFKTEDLKGQVSVVNVFASWCAPCRAEHPFLMELSKDDRFQIAGLNYKDSDPKALRFLEDLGNPYDRVGVDSGRIGIEWGVYGVPETFIVDAKGQIRYKFVGPLSADSYQNVFLPELEKILTTPR</sequence>
<gene>
    <name evidence="8" type="ORF">A3843_06460</name>
</gene>
<dbReference type="OrthoDB" id="9799347at2"/>
<evidence type="ECO:0000256" key="1">
    <source>
        <dbReference type="ARBA" id="ARBA00004196"/>
    </source>
</evidence>
<feature type="domain" description="Thioredoxin" evidence="7">
    <location>
        <begin position="49"/>
        <end position="196"/>
    </location>
</feature>
<proteinExistence type="inferred from homology"/>
<reference evidence="8 9" key="1">
    <citation type="submission" date="2016-03" db="EMBL/GenBank/DDBJ databases">
        <title>Genome sequence of Nesiotobacter sp. nov., a moderately halophilic alphaproteobacterium isolated from the Yellow Sea, China.</title>
        <authorList>
            <person name="Zhang G."/>
            <person name="Zhang R."/>
        </authorList>
    </citation>
    <scope>NUCLEOTIDE SEQUENCE [LARGE SCALE GENOMIC DNA]</scope>
    <source>
        <strain evidence="8 9">WB1-6</strain>
    </source>
</reference>